<proteinExistence type="predicted"/>
<comment type="caution">
    <text evidence="1">The sequence shown here is derived from an EMBL/GenBank/DDBJ whole genome shotgun (WGS) entry which is preliminary data.</text>
</comment>
<reference evidence="1 2" key="1">
    <citation type="submission" date="2022-12" db="EMBL/GenBank/DDBJ databases">
        <title>Chromosome-scale assembly of the Ensete ventricosum genome.</title>
        <authorList>
            <person name="Dussert Y."/>
            <person name="Stocks J."/>
            <person name="Wendawek A."/>
            <person name="Woldeyes F."/>
            <person name="Nichols R.A."/>
            <person name="Borrell J.S."/>
        </authorList>
    </citation>
    <scope>NUCLEOTIDE SEQUENCE [LARGE SCALE GENOMIC DNA]</scope>
    <source>
        <strain evidence="2">cv. Maze</strain>
        <tissue evidence="1">Seeds</tissue>
    </source>
</reference>
<gene>
    <name evidence="1" type="ORF">OPV22_020424</name>
</gene>
<evidence type="ECO:0000313" key="2">
    <source>
        <dbReference type="Proteomes" id="UP001222027"/>
    </source>
</evidence>
<dbReference type="EMBL" id="JAQQAF010000006">
    <property type="protein sequence ID" value="KAJ8476697.1"/>
    <property type="molecule type" value="Genomic_DNA"/>
</dbReference>
<protein>
    <submittedName>
        <fullName evidence="1">Uncharacterized protein</fullName>
    </submittedName>
</protein>
<accession>A0AAV8QEP7</accession>
<organism evidence="1 2">
    <name type="scientific">Ensete ventricosum</name>
    <name type="common">Abyssinian banana</name>
    <name type="synonym">Musa ensete</name>
    <dbReference type="NCBI Taxonomy" id="4639"/>
    <lineage>
        <taxon>Eukaryota</taxon>
        <taxon>Viridiplantae</taxon>
        <taxon>Streptophyta</taxon>
        <taxon>Embryophyta</taxon>
        <taxon>Tracheophyta</taxon>
        <taxon>Spermatophyta</taxon>
        <taxon>Magnoliopsida</taxon>
        <taxon>Liliopsida</taxon>
        <taxon>Zingiberales</taxon>
        <taxon>Musaceae</taxon>
        <taxon>Ensete</taxon>
    </lineage>
</organism>
<evidence type="ECO:0000313" key="1">
    <source>
        <dbReference type="EMBL" id="KAJ8476697.1"/>
    </source>
</evidence>
<dbReference type="Proteomes" id="UP001222027">
    <property type="component" value="Unassembled WGS sequence"/>
</dbReference>
<keyword evidence="2" id="KW-1185">Reference proteome</keyword>
<name>A0AAV8QEP7_ENSVE</name>
<sequence>MVAILGSLAGAEKPIPKLIDPPLPSNLFFFPFTYSAGTRSGSKNLATDIPGNQYRRNFWTSHFSALTKFRRPLIVSSLL</sequence>
<dbReference type="AlphaFoldDB" id="A0AAV8QEP7"/>